<feature type="compositionally biased region" description="Polar residues" evidence="2">
    <location>
        <begin position="224"/>
        <end position="257"/>
    </location>
</feature>
<evidence type="ECO:0000313" key="4">
    <source>
        <dbReference type="Proteomes" id="UP000785679"/>
    </source>
</evidence>
<feature type="region of interest" description="Disordered" evidence="2">
    <location>
        <begin position="615"/>
        <end position="640"/>
    </location>
</feature>
<keyword evidence="4" id="KW-1185">Reference proteome</keyword>
<feature type="compositionally biased region" description="Polar residues" evidence="2">
    <location>
        <begin position="415"/>
        <end position="431"/>
    </location>
</feature>
<evidence type="ECO:0000256" key="2">
    <source>
        <dbReference type="SAM" id="MobiDB-lite"/>
    </source>
</evidence>
<comment type="caution">
    <text evidence="3">The sequence shown here is derived from an EMBL/GenBank/DDBJ whole genome shotgun (WGS) entry which is preliminary data.</text>
</comment>
<gene>
    <name evidence="3" type="ORF">FGO68_gene4489</name>
</gene>
<feature type="region of interest" description="Disordered" evidence="2">
    <location>
        <begin position="224"/>
        <end position="262"/>
    </location>
</feature>
<proteinExistence type="predicted"/>
<evidence type="ECO:0000313" key="3">
    <source>
        <dbReference type="EMBL" id="TNV81368.1"/>
    </source>
</evidence>
<evidence type="ECO:0000256" key="1">
    <source>
        <dbReference type="SAM" id="Coils"/>
    </source>
</evidence>
<sequence length="640" mass="73244">MTEQRPSQIKSIKISLHETTSSLQLISQELQKFNSLKDKQIHTDQNTAKQVKTESIQDIPSSRVQFKKPNTSATKNVRNSRALFTQAPTPPIGKTAPKSRFTIGGASSSKYTSEMTSNFAFQPQLKVPFIRSNSNKESHRSPMPRLPVENKSPFGLYEKQLKNDSKNMPVEWEEDCPVAKSTMDLRQSCMMEIPQRKSVISNQRQPQLKNSMGYPKAQIFTKRQQLPTHQTQDIEVASEQSSENSARYNKNRQTIFQSKDRSNRVSSPLTSLAIRAGFETHLTSLLDNIYNLLNLSLTAQTGNRKLTEHEQLVRIRQGLQRMEKQIVQPLVRTQEYQEYKKQAEAKRIGRLINGEERSTSASRIADEYLISNLCSANSGKGSFAMTSSVEGKFPGRQQKQVAPVVEFQLDASKLQRSPGSPMQMETFSSKPGSPILRKRQLNDQALLYQQMEQQLIVLKGENDQLTSLIENLEIKLMTEQETHQQLQTRYASMSERYCYLLESQPFKDKCVLRLEKTINRLDKYKNLLQSVRRDSSSLDSKEVLRKLVQRVSLGVVNTHQHNQLGLQRSVSCLTEQPMISNGSAERHHFTQKGDQNTLILDSNDKQLVEYLCHKDPEEHSSDESDREIKELMQKQPKRKV</sequence>
<feature type="region of interest" description="Disordered" evidence="2">
    <location>
        <begin position="415"/>
        <end position="435"/>
    </location>
</feature>
<organism evidence="3 4">
    <name type="scientific">Halteria grandinella</name>
    <dbReference type="NCBI Taxonomy" id="5974"/>
    <lineage>
        <taxon>Eukaryota</taxon>
        <taxon>Sar</taxon>
        <taxon>Alveolata</taxon>
        <taxon>Ciliophora</taxon>
        <taxon>Intramacronucleata</taxon>
        <taxon>Spirotrichea</taxon>
        <taxon>Stichotrichia</taxon>
        <taxon>Sporadotrichida</taxon>
        <taxon>Halteriidae</taxon>
        <taxon>Halteria</taxon>
    </lineage>
</organism>
<feature type="coiled-coil region" evidence="1">
    <location>
        <begin position="448"/>
        <end position="489"/>
    </location>
</feature>
<dbReference type="Proteomes" id="UP000785679">
    <property type="component" value="Unassembled WGS sequence"/>
</dbReference>
<protein>
    <submittedName>
        <fullName evidence="3">Uncharacterized protein</fullName>
    </submittedName>
</protein>
<dbReference type="EMBL" id="RRYP01006236">
    <property type="protein sequence ID" value="TNV81368.1"/>
    <property type="molecule type" value="Genomic_DNA"/>
</dbReference>
<name>A0A8J8NTT0_HALGN</name>
<feature type="compositionally biased region" description="Basic and acidic residues" evidence="2">
    <location>
        <begin position="615"/>
        <end position="632"/>
    </location>
</feature>
<dbReference type="AlphaFoldDB" id="A0A8J8NTT0"/>
<accession>A0A8J8NTT0</accession>
<keyword evidence="1" id="KW-0175">Coiled coil</keyword>
<reference evidence="3" key="1">
    <citation type="submission" date="2019-06" db="EMBL/GenBank/DDBJ databases">
        <authorList>
            <person name="Zheng W."/>
        </authorList>
    </citation>
    <scope>NUCLEOTIDE SEQUENCE</scope>
    <source>
        <strain evidence="3">QDHG01</strain>
    </source>
</reference>